<dbReference type="Proteomes" id="UP000527860">
    <property type="component" value="Unassembled WGS sequence"/>
</dbReference>
<dbReference type="Gene3D" id="3.30.240.20">
    <property type="entry name" value="bsu07140 like domains"/>
    <property type="match status" value="1"/>
</dbReference>
<protein>
    <submittedName>
        <fullName evidence="10">DUF421 domain-containing protein</fullName>
    </submittedName>
</protein>
<dbReference type="InterPro" id="IPR007353">
    <property type="entry name" value="DUF421"/>
</dbReference>
<comment type="caution">
    <text evidence="10">The sequence shown here is derived from an EMBL/GenBank/DDBJ whole genome shotgun (WGS) entry which is preliminary data.</text>
</comment>
<evidence type="ECO:0000256" key="7">
    <source>
        <dbReference type="SAM" id="Phobius"/>
    </source>
</evidence>
<accession>A0ABT4YKH4</accession>
<feature type="domain" description="YetF-like N-terminal transmembrane" evidence="9">
    <location>
        <begin position="26"/>
        <end position="91"/>
    </location>
</feature>
<keyword evidence="6 7" id="KW-0472">Membrane</keyword>
<evidence type="ECO:0000259" key="9">
    <source>
        <dbReference type="Pfam" id="PF20730"/>
    </source>
</evidence>
<reference evidence="11" key="1">
    <citation type="submission" date="2020-04" db="EMBL/GenBank/DDBJ databases">
        <title>Genome analysis and biological profiling of marine Cellulosimicrobium funkei MOSEL-ME6.</title>
        <authorList>
            <person name="Tanveer F."/>
            <person name="Xie Y."/>
            <person name="Shinwari Z.K."/>
        </authorList>
    </citation>
    <scope>NUCLEOTIDE SEQUENCE [LARGE SCALE GENOMIC DNA]</scope>
    <source>
        <strain evidence="11">MOSEL-ME25</strain>
    </source>
</reference>
<gene>
    <name evidence="10" type="ORF">F7P68_0012390</name>
</gene>
<evidence type="ECO:0000313" key="10">
    <source>
        <dbReference type="EMBL" id="MDB0581323.1"/>
    </source>
</evidence>
<evidence type="ECO:0000256" key="5">
    <source>
        <dbReference type="ARBA" id="ARBA00022989"/>
    </source>
</evidence>
<evidence type="ECO:0000256" key="1">
    <source>
        <dbReference type="ARBA" id="ARBA00004651"/>
    </source>
</evidence>
<feature type="transmembrane region" description="Helical" evidence="7">
    <location>
        <begin position="72"/>
        <end position="90"/>
    </location>
</feature>
<dbReference type="InterPro" id="IPR023090">
    <property type="entry name" value="UPF0702_alpha/beta_dom_sf"/>
</dbReference>
<keyword evidence="5 7" id="KW-1133">Transmembrane helix</keyword>
<dbReference type="InterPro" id="IPR048454">
    <property type="entry name" value="YetF_N"/>
</dbReference>
<proteinExistence type="inferred from homology"/>
<feature type="domain" description="YetF C-terminal" evidence="8">
    <location>
        <begin position="96"/>
        <end position="167"/>
    </location>
</feature>
<name>A0ABT4YKH4_9STAP</name>
<evidence type="ECO:0000256" key="4">
    <source>
        <dbReference type="ARBA" id="ARBA00022692"/>
    </source>
</evidence>
<dbReference type="PANTHER" id="PTHR34582:SF6">
    <property type="entry name" value="UPF0702 TRANSMEMBRANE PROTEIN YCAP"/>
    <property type="match status" value="1"/>
</dbReference>
<feature type="transmembrane region" description="Helical" evidence="7">
    <location>
        <begin position="17"/>
        <end position="36"/>
    </location>
</feature>
<evidence type="ECO:0000256" key="3">
    <source>
        <dbReference type="ARBA" id="ARBA00022475"/>
    </source>
</evidence>
<dbReference type="Pfam" id="PF20730">
    <property type="entry name" value="YetF_N"/>
    <property type="match status" value="1"/>
</dbReference>
<dbReference type="EMBL" id="JABEVU030000001">
    <property type="protein sequence ID" value="MDB0581323.1"/>
    <property type="molecule type" value="Genomic_DNA"/>
</dbReference>
<feature type="transmembrane region" description="Helical" evidence="7">
    <location>
        <begin position="48"/>
        <end position="66"/>
    </location>
</feature>
<evidence type="ECO:0000313" key="11">
    <source>
        <dbReference type="Proteomes" id="UP000527860"/>
    </source>
</evidence>
<keyword evidence="4 7" id="KW-0812">Transmembrane</keyword>
<dbReference type="PANTHER" id="PTHR34582">
    <property type="entry name" value="UPF0702 TRANSMEMBRANE PROTEIN YCAP"/>
    <property type="match status" value="1"/>
</dbReference>
<dbReference type="Pfam" id="PF04239">
    <property type="entry name" value="DUF421"/>
    <property type="match status" value="1"/>
</dbReference>
<reference evidence="10 11" key="2">
    <citation type="submission" date="2022-12" db="EMBL/GenBank/DDBJ databases">
        <title>Genome analysis and biological profiling of marine Salinicoccus roseus MOSEL-ME25.</title>
        <authorList>
            <person name="Mirza F.T."/>
            <person name="Xie Y."/>
            <person name="Shinwari Z.K."/>
        </authorList>
    </citation>
    <scope>NUCLEOTIDE SEQUENCE [LARGE SCALE GENOMIC DNA]</scope>
    <source>
        <strain evidence="10 11">MOSEL-ME25</strain>
    </source>
</reference>
<comment type="subcellular location">
    <subcellularLocation>
        <location evidence="1">Cell membrane</location>
        <topology evidence="1">Multi-pass membrane protein</topology>
    </subcellularLocation>
</comment>
<comment type="similarity">
    <text evidence="2">Belongs to the UPF0702 family.</text>
</comment>
<evidence type="ECO:0000256" key="2">
    <source>
        <dbReference type="ARBA" id="ARBA00006448"/>
    </source>
</evidence>
<evidence type="ECO:0000256" key="6">
    <source>
        <dbReference type="ARBA" id="ARBA00023136"/>
    </source>
</evidence>
<keyword evidence="3" id="KW-1003">Cell membrane</keyword>
<organism evidence="10 11">
    <name type="scientific">Salinicoccus roseus</name>
    <dbReference type="NCBI Taxonomy" id="45670"/>
    <lineage>
        <taxon>Bacteria</taxon>
        <taxon>Bacillati</taxon>
        <taxon>Bacillota</taxon>
        <taxon>Bacilli</taxon>
        <taxon>Bacillales</taxon>
        <taxon>Staphylococcaceae</taxon>
        <taxon>Salinicoccus</taxon>
    </lineage>
</organism>
<sequence>MDIILEFDKIIFNDFEVIIRTVLVGIMAYLSLVVILRVSGKRTLTKMNAFDFIVTIALGSILASIITSKDITIAQGLTAFLVLVIMQYIFTKLSVKSRAFSSMIKSQPALLYYNEEFLTQNMKKERVLEIEVRQAARSSGKDDMSEVMAVVLETDGSISVISNQSDEPSLDRLFKEVKK</sequence>
<evidence type="ECO:0000259" key="8">
    <source>
        <dbReference type="Pfam" id="PF04239"/>
    </source>
</evidence>
<keyword evidence="11" id="KW-1185">Reference proteome</keyword>